<keyword evidence="2" id="KW-1185">Reference proteome</keyword>
<protein>
    <submittedName>
        <fullName evidence="1">Uncharacterized protein</fullName>
    </submittedName>
</protein>
<name>A0AA36MF76_CYLNA</name>
<accession>A0AA36MF76</accession>
<evidence type="ECO:0000313" key="1">
    <source>
        <dbReference type="EMBL" id="CAJ0610386.1"/>
    </source>
</evidence>
<proteinExistence type="predicted"/>
<organism evidence="1 2">
    <name type="scientific">Cylicocyclus nassatus</name>
    <name type="common">Nematode worm</name>
    <dbReference type="NCBI Taxonomy" id="53992"/>
    <lineage>
        <taxon>Eukaryota</taxon>
        <taxon>Metazoa</taxon>
        <taxon>Ecdysozoa</taxon>
        <taxon>Nematoda</taxon>
        <taxon>Chromadorea</taxon>
        <taxon>Rhabditida</taxon>
        <taxon>Rhabditina</taxon>
        <taxon>Rhabditomorpha</taxon>
        <taxon>Strongyloidea</taxon>
        <taxon>Strongylidae</taxon>
        <taxon>Cylicocyclus</taxon>
    </lineage>
</organism>
<dbReference type="AlphaFoldDB" id="A0AA36MF76"/>
<sequence length="121" mass="13769">MCDATLLHCHHFQRPGVLHHEYDSSEELDAHTEMVAPNVDARIVERQDSLARAATLQEYITQATGVPSEETDLDDYELQKWSILIKMIKRTRTTAMIHSLMNIKFPNSGFGRSSNIITQIS</sequence>
<comment type="caution">
    <text evidence="1">The sequence shown here is derived from an EMBL/GenBank/DDBJ whole genome shotgun (WGS) entry which is preliminary data.</text>
</comment>
<reference evidence="1" key="1">
    <citation type="submission" date="2023-07" db="EMBL/GenBank/DDBJ databases">
        <authorList>
            <consortium name="CYATHOMIX"/>
        </authorList>
    </citation>
    <scope>NUCLEOTIDE SEQUENCE</scope>
    <source>
        <strain evidence="1">N/A</strain>
    </source>
</reference>
<dbReference type="Proteomes" id="UP001176961">
    <property type="component" value="Unassembled WGS sequence"/>
</dbReference>
<evidence type="ECO:0000313" key="2">
    <source>
        <dbReference type="Proteomes" id="UP001176961"/>
    </source>
</evidence>
<dbReference type="EMBL" id="CATQJL010000326">
    <property type="protein sequence ID" value="CAJ0610386.1"/>
    <property type="molecule type" value="Genomic_DNA"/>
</dbReference>
<gene>
    <name evidence="1" type="ORF">CYNAS_LOCUS22369</name>
</gene>